<sequence>MAAFRALAASRLAVTAGFAPRPGLWPLPFGGPAPSSRAALHASAPRPGPRVAVVLSGCGVYDGTELHEASSILVHLSRGGAEVQIFAPDVPQMHVIDHIKGQPSEGETRNVLTESARIARGKITDLAKLTAVNHDAAIFPGGFGAAKNLSTFAVDGGTCKVNRDVERVLKEFHQAGKPIGLAVTHTRRLSGQEMATSSSDLLVRLSCPRAPPGAPQSCFTEMVVLEHMVLVVGSSLTGEVLPGAQWHTDALKAKLARPPSHSCLLSLGQLEKEV</sequence>
<dbReference type="Ensembl" id="ENSCHIT00010011591.1">
    <property type="protein sequence ID" value="ENSCHIP00010008227.1"/>
    <property type="gene ID" value="ENSCHIG00010006014.1"/>
</dbReference>
<dbReference type="NCBIfam" id="NF008747">
    <property type="entry name" value="PRK11780.1"/>
    <property type="match status" value="1"/>
</dbReference>
<reference evidence="1" key="2">
    <citation type="submission" date="2025-08" db="UniProtKB">
        <authorList>
            <consortium name="Ensembl"/>
        </authorList>
    </citation>
    <scope>IDENTIFICATION</scope>
</reference>
<dbReference type="AlphaFoldDB" id="A0A8C2NX71"/>
<dbReference type="PANTHER" id="PTHR10224:SF9">
    <property type="entry name" value="GLUTAMINE AMIDOTRANSFERASE-LIKE CLASS 1 DOMAIN-CONTAINING PROTEIN 3, MITOCHONDRIAL-RELATED"/>
    <property type="match status" value="1"/>
</dbReference>
<evidence type="ECO:0008006" key="2">
    <source>
        <dbReference type="Google" id="ProtNLM"/>
    </source>
</evidence>
<organism evidence="1">
    <name type="scientific">Capra hircus</name>
    <name type="common">Goat</name>
    <dbReference type="NCBI Taxonomy" id="9925"/>
    <lineage>
        <taxon>Eukaryota</taxon>
        <taxon>Metazoa</taxon>
        <taxon>Chordata</taxon>
        <taxon>Craniata</taxon>
        <taxon>Vertebrata</taxon>
        <taxon>Euteleostomi</taxon>
        <taxon>Mammalia</taxon>
        <taxon>Eutheria</taxon>
        <taxon>Laurasiatheria</taxon>
        <taxon>Artiodactyla</taxon>
        <taxon>Ruminantia</taxon>
        <taxon>Pecora</taxon>
        <taxon>Bovidae</taxon>
        <taxon>Caprinae</taxon>
        <taxon>Capra</taxon>
    </lineage>
</organism>
<dbReference type="GO" id="GO:0005739">
    <property type="term" value="C:mitochondrion"/>
    <property type="evidence" value="ECO:0007669"/>
    <property type="project" value="TreeGrafter"/>
</dbReference>
<dbReference type="SUPFAM" id="SSF52317">
    <property type="entry name" value="Class I glutamine amidotransferase-like"/>
    <property type="match status" value="1"/>
</dbReference>
<dbReference type="Gene3D" id="3.40.50.880">
    <property type="match status" value="1"/>
</dbReference>
<dbReference type="PANTHER" id="PTHR10224">
    <property type="entry name" value="ES1 PROTEIN HOMOLOG, MITOCHONDRIAL"/>
    <property type="match status" value="1"/>
</dbReference>
<protein>
    <recommendedName>
        <fullName evidence="2">DJ-1/PfpI domain-containing protein</fullName>
    </recommendedName>
</protein>
<evidence type="ECO:0000313" key="1">
    <source>
        <dbReference type="Ensembl" id="ENSCHIP00010008227.1"/>
    </source>
</evidence>
<reference evidence="1" key="1">
    <citation type="submission" date="2019-03" db="EMBL/GenBank/DDBJ databases">
        <title>Genome sequencing and reference-guided assembly of Black Bengal Goat (Capra hircus).</title>
        <authorList>
            <person name="Siddiki A.Z."/>
            <person name="Baten A."/>
            <person name="Billah M."/>
            <person name="Alam M.A.U."/>
            <person name="Shawrob K.S.M."/>
            <person name="Saha S."/>
            <person name="Chowdhury M."/>
            <person name="Rahman A.H."/>
            <person name="Stear M."/>
            <person name="Miah G."/>
            <person name="Das G.B."/>
            <person name="Hossain M.M."/>
            <person name="Kumkum M."/>
            <person name="Islam M.S."/>
            <person name="Mollah A.M."/>
            <person name="Ahsan A."/>
            <person name="Tusar F."/>
            <person name="Khan M.K.I."/>
        </authorList>
    </citation>
    <scope>NUCLEOTIDE SEQUENCE [LARGE SCALE GENOMIC DNA]</scope>
</reference>
<accession>A0A8C2NX71</accession>
<dbReference type="InterPro" id="IPR029062">
    <property type="entry name" value="Class_I_gatase-like"/>
</dbReference>
<proteinExistence type="predicted"/>
<name>A0A8C2NX71_CAPHI</name>